<proteinExistence type="predicted"/>
<dbReference type="Proteomes" id="UP000027821">
    <property type="component" value="Unassembled WGS sequence"/>
</dbReference>
<keyword evidence="1" id="KW-0472">Membrane</keyword>
<gene>
    <name evidence="2" type="ORF">EL17_20800</name>
</gene>
<keyword evidence="3" id="KW-1185">Reference proteome</keyword>
<dbReference type="EMBL" id="JMIH01000034">
    <property type="protein sequence ID" value="KEO71957.1"/>
    <property type="molecule type" value="Genomic_DNA"/>
</dbReference>
<feature type="transmembrane region" description="Helical" evidence="1">
    <location>
        <begin position="52"/>
        <end position="72"/>
    </location>
</feature>
<dbReference type="AlphaFoldDB" id="A0A074LDT8"/>
<sequence length="73" mass="8563">MGDLRLHEFIIKILSSEKQNFMTLFYLIAAVFILIGLIVIKVKIKVMKMKILLNLMLVIFVIVIIGLLWWLVF</sequence>
<keyword evidence="1" id="KW-0812">Transmembrane</keyword>
<accession>A0A074LDT8</accession>
<comment type="caution">
    <text evidence="2">The sequence shown here is derived from an EMBL/GenBank/DDBJ whole genome shotgun (WGS) entry which is preliminary data.</text>
</comment>
<protein>
    <submittedName>
        <fullName evidence="2">Uncharacterized protein</fullName>
    </submittedName>
</protein>
<dbReference type="STRING" id="1048983.EL17_20800"/>
<organism evidence="2 3">
    <name type="scientific">Anditalea andensis</name>
    <dbReference type="NCBI Taxonomy" id="1048983"/>
    <lineage>
        <taxon>Bacteria</taxon>
        <taxon>Pseudomonadati</taxon>
        <taxon>Bacteroidota</taxon>
        <taxon>Cytophagia</taxon>
        <taxon>Cytophagales</taxon>
        <taxon>Cytophagaceae</taxon>
        <taxon>Anditalea</taxon>
    </lineage>
</organism>
<reference evidence="2 3" key="1">
    <citation type="submission" date="2014-04" db="EMBL/GenBank/DDBJ databases">
        <title>Characterization and application of a salt tolerant electro-active bacterium.</title>
        <authorList>
            <person name="Yang L."/>
            <person name="Wei S."/>
            <person name="Tay Q.X.M."/>
        </authorList>
    </citation>
    <scope>NUCLEOTIDE SEQUENCE [LARGE SCALE GENOMIC DNA]</scope>
    <source>
        <strain evidence="2 3">LY1</strain>
    </source>
</reference>
<keyword evidence="1" id="KW-1133">Transmembrane helix</keyword>
<evidence type="ECO:0000256" key="1">
    <source>
        <dbReference type="SAM" id="Phobius"/>
    </source>
</evidence>
<feature type="transmembrane region" description="Helical" evidence="1">
    <location>
        <begin position="20"/>
        <end position="40"/>
    </location>
</feature>
<name>A0A074LDT8_9BACT</name>
<evidence type="ECO:0000313" key="2">
    <source>
        <dbReference type="EMBL" id="KEO71957.1"/>
    </source>
</evidence>
<evidence type="ECO:0000313" key="3">
    <source>
        <dbReference type="Proteomes" id="UP000027821"/>
    </source>
</evidence>